<accession>A0A1B9Y2W4</accession>
<keyword evidence="2" id="KW-0812">Transmembrane</keyword>
<proteinExistence type="predicted"/>
<evidence type="ECO:0000313" key="4">
    <source>
        <dbReference type="Proteomes" id="UP000093186"/>
    </source>
</evidence>
<dbReference type="AlphaFoldDB" id="A0A1B9Y2W4"/>
<keyword evidence="4" id="KW-1185">Reference proteome</keyword>
<evidence type="ECO:0000256" key="2">
    <source>
        <dbReference type="SAM" id="Phobius"/>
    </source>
</evidence>
<keyword evidence="2" id="KW-0472">Membrane</keyword>
<dbReference type="EMBL" id="MAKX01000001">
    <property type="protein sequence ID" value="OCK44089.1"/>
    <property type="molecule type" value="Genomic_DNA"/>
</dbReference>
<organism evidence="3 4">
    <name type="scientific">Tenacibaculum soleae</name>
    <dbReference type="NCBI Taxonomy" id="447689"/>
    <lineage>
        <taxon>Bacteria</taxon>
        <taxon>Pseudomonadati</taxon>
        <taxon>Bacteroidota</taxon>
        <taxon>Flavobacteriia</taxon>
        <taxon>Flavobacteriales</taxon>
        <taxon>Flavobacteriaceae</taxon>
        <taxon>Tenacibaculum</taxon>
    </lineage>
</organism>
<gene>
    <name evidence="3" type="ORF">BA195_05210</name>
</gene>
<feature type="transmembrane region" description="Helical" evidence="2">
    <location>
        <begin position="73"/>
        <end position="94"/>
    </location>
</feature>
<evidence type="ECO:0000256" key="1">
    <source>
        <dbReference type="SAM" id="MobiDB-lite"/>
    </source>
</evidence>
<sequence length="132" mass="15607">MDSLEEKAKNYFSKPLDDIDSSADSKSSKEDVFLFEFTGKYESFQEYIQHEEFVINKLDRQSERILREKNAKLAFRFSSAWAIFIALTILLKGFELWSYNLSQTEFLFIIGSLTTSIFTFYLLVLKYLFDKK</sequence>
<keyword evidence="2" id="KW-1133">Transmembrane helix</keyword>
<dbReference type="OrthoDB" id="1448616at2"/>
<name>A0A1B9Y2W4_9FLAO</name>
<reference evidence="3 4" key="1">
    <citation type="submission" date="2016-06" db="EMBL/GenBank/DDBJ databases">
        <title>Draft Genome Sequence of Tenacibaculum soleae UCD-KL19.</title>
        <authorList>
            <person name="Eisen J.A."/>
            <person name="Coil D.A."/>
            <person name="Lujan K.M."/>
        </authorList>
    </citation>
    <scope>NUCLEOTIDE SEQUENCE [LARGE SCALE GENOMIC DNA]</scope>
    <source>
        <strain evidence="3 4">UCD-KL19</strain>
    </source>
</reference>
<feature type="region of interest" description="Disordered" evidence="1">
    <location>
        <begin position="1"/>
        <end position="28"/>
    </location>
</feature>
<evidence type="ECO:0000313" key="3">
    <source>
        <dbReference type="EMBL" id="OCK44089.1"/>
    </source>
</evidence>
<dbReference type="Proteomes" id="UP000093186">
    <property type="component" value="Unassembled WGS sequence"/>
</dbReference>
<protein>
    <submittedName>
        <fullName evidence="3">Uncharacterized protein</fullName>
    </submittedName>
</protein>
<comment type="caution">
    <text evidence="3">The sequence shown here is derived from an EMBL/GenBank/DDBJ whole genome shotgun (WGS) entry which is preliminary data.</text>
</comment>
<feature type="transmembrane region" description="Helical" evidence="2">
    <location>
        <begin position="106"/>
        <end position="129"/>
    </location>
</feature>
<dbReference type="STRING" id="447689.BA195_05210"/>
<dbReference type="RefSeq" id="WP_068703126.1">
    <property type="nucleotide sequence ID" value="NZ_JAUOSG010000012.1"/>
</dbReference>